<reference evidence="2" key="1">
    <citation type="submission" date="2023-04" db="EMBL/GenBank/DDBJ databases">
        <title>Aspergillus oryzae NBRC 4228.</title>
        <authorList>
            <person name="Ichikawa N."/>
            <person name="Sato H."/>
            <person name="Tonouchi N."/>
        </authorList>
    </citation>
    <scope>NUCLEOTIDE SEQUENCE</scope>
    <source>
        <strain evidence="2">NBRC 4228</strain>
    </source>
</reference>
<dbReference type="Proteomes" id="UP001165205">
    <property type="component" value="Unassembled WGS sequence"/>
</dbReference>
<evidence type="ECO:0000313" key="3">
    <source>
        <dbReference type="Proteomes" id="UP001165205"/>
    </source>
</evidence>
<comment type="caution">
    <text evidence="2">The sequence shown here is derived from an EMBL/GenBank/DDBJ whole genome shotgun (WGS) entry which is preliminary data.</text>
</comment>
<dbReference type="EMBL" id="BSYA01000112">
    <property type="protein sequence ID" value="GMG33172.1"/>
    <property type="molecule type" value="Genomic_DNA"/>
</dbReference>
<dbReference type="AlphaFoldDB" id="A0AAN4YM31"/>
<evidence type="ECO:0000313" key="2">
    <source>
        <dbReference type="EMBL" id="GMG33172.1"/>
    </source>
</evidence>
<organism evidence="2 3">
    <name type="scientific">Aspergillus oryzae</name>
    <name type="common">Yellow koji mold</name>
    <dbReference type="NCBI Taxonomy" id="5062"/>
    <lineage>
        <taxon>Eukaryota</taxon>
        <taxon>Fungi</taxon>
        <taxon>Dikarya</taxon>
        <taxon>Ascomycota</taxon>
        <taxon>Pezizomycotina</taxon>
        <taxon>Eurotiomycetes</taxon>
        <taxon>Eurotiomycetidae</taxon>
        <taxon>Eurotiales</taxon>
        <taxon>Aspergillaceae</taxon>
        <taxon>Aspergillus</taxon>
        <taxon>Aspergillus subgen. Circumdati</taxon>
    </lineage>
</organism>
<accession>A0AAN4YM31</accession>
<gene>
    <name evidence="2" type="ORF">Aory04_000874700</name>
</gene>
<protein>
    <submittedName>
        <fullName evidence="2">Unnamed protein product</fullName>
    </submittedName>
</protein>
<feature type="region of interest" description="Disordered" evidence="1">
    <location>
        <begin position="1"/>
        <end position="71"/>
    </location>
</feature>
<name>A0AAN4YM31_ASPOZ</name>
<sequence length="71" mass="7333">MEDSVGTEPPDSPNSPKPTVQISGCLGELKRTSSQAIRPGDQAASPCRAMQEGPMGSTTALRQPLIPTVGV</sequence>
<evidence type="ECO:0000256" key="1">
    <source>
        <dbReference type="SAM" id="MobiDB-lite"/>
    </source>
</evidence>
<proteinExistence type="predicted"/>